<protein>
    <submittedName>
        <fullName evidence="2">Uncharacterized protein</fullName>
    </submittedName>
</protein>
<accession>A0AAV1UBB2</accession>
<dbReference type="Proteomes" id="UP001162060">
    <property type="component" value="Unassembled WGS sequence"/>
</dbReference>
<organism evidence="2 3">
    <name type="scientific">Peronospora matthiolae</name>
    <dbReference type="NCBI Taxonomy" id="2874970"/>
    <lineage>
        <taxon>Eukaryota</taxon>
        <taxon>Sar</taxon>
        <taxon>Stramenopiles</taxon>
        <taxon>Oomycota</taxon>
        <taxon>Peronosporomycetes</taxon>
        <taxon>Peronosporales</taxon>
        <taxon>Peronosporaceae</taxon>
        <taxon>Peronospora</taxon>
    </lineage>
</organism>
<proteinExistence type="predicted"/>
<dbReference type="EMBL" id="CAKLBY020000170">
    <property type="protein sequence ID" value="CAK7930907.1"/>
    <property type="molecule type" value="Genomic_DNA"/>
</dbReference>
<evidence type="ECO:0000256" key="1">
    <source>
        <dbReference type="SAM" id="MobiDB-lite"/>
    </source>
</evidence>
<gene>
    <name evidence="2" type="ORF">PM001_LOCUS16057</name>
</gene>
<evidence type="ECO:0000313" key="2">
    <source>
        <dbReference type="EMBL" id="CAK7930907.1"/>
    </source>
</evidence>
<name>A0AAV1UBB2_9STRA</name>
<sequence length="55" mass="5960">MGPFPEPVHHRQEAHAGYIPGGGIPNRMYGHPGLQVAGMPDAQERKLALQPFDGK</sequence>
<reference evidence="2" key="1">
    <citation type="submission" date="2024-01" db="EMBL/GenBank/DDBJ databases">
        <authorList>
            <person name="Webb A."/>
        </authorList>
    </citation>
    <scope>NUCLEOTIDE SEQUENCE</scope>
    <source>
        <strain evidence="2">Pm1</strain>
    </source>
</reference>
<comment type="caution">
    <text evidence="2">The sequence shown here is derived from an EMBL/GenBank/DDBJ whole genome shotgun (WGS) entry which is preliminary data.</text>
</comment>
<evidence type="ECO:0000313" key="3">
    <source>
        <dbReference type="Proteomes" id="UP001162060"/>
    </source>
</evidence>
<dbReference type="AlphaFoldDB" id="A0AAV1UBB2"/>
<feature type="region of interest" description="Disordered" evidence="1">
    <location>
        <begin position="1"/>
        <end position="37"/>
    </location>
</feature>